<dbReference type="GO" id="GO:0005524">
    <property type="term" value="F:ATP binding"/>
    <property type="evidence" value="ECO:0007669"/>
    <property type="project" value="UniProtKB-UniRule"/>
</dbReference>
<keyword evidence="3 6" id="KW-0067">ATP-binding</keyword>
<evidence type="ECO:0000256" key="2">
    <source>
        <dbReference type="ARBA" id="ARBA00022741"/>
    </source>
</evidence>
<dbReference type="GO" id="GO:0036064">
    <property type="term" value="C:ciliary basal body"/>
    <property type="evidence" value="ECO:0007669"/>
    <property type="project" value="TreeGrafter"/>
</dbReference>
<dbReference type="GO" id="GO:0046872">
    <property type="term" value="F:metal ion binding"/>
    <property type="evidence" value="ECO:0007669"/>
    <property type="project" value="InterPro"/>
</dbReference>
<comment type="caution">
    <text evidence="8">The sequence shown here is derived from an EMBL/GenBank/DDBJ whole genome shotgun (WGS) entry which is preliminary data.</text>
</comment>
<proteinExistence type="predicted"/>
<name>A0AA86PKT1_9EUKA</name>
<dbReference type="AlphaFoldDB" id="A0AA86PKT1"/>
<dbReference type="Gene3D" id="3.30.470.20">
    <property type="entry name" value="ATP-grasp fold, B domain"/>
    <property type="match status" value="1"/>
</dbReference>
<evidence type="ECO:0000313" key="8">
    <source>
        <dbReference type="EMBL" id="CAI9940311.1"/>
    </source>
</evidence>
<evidence type="ECO:0000313" key="10">
    <source>
        <dbReference type="Proteomes" id="UP001642409"/>
    </source>
</evidence>
<sequence>MNIQEVARREKLHMDHVGNVVLTKSIIPESAPLVSFKAGYTKNPYQTITGMNRLTKEDQIAYDGSGVQKLRVWFSGPTTRAVRRTFADAGFLQSAKETLAWNVCWGSPKGLDFYQTLRPGQLCNQIPGSNSMGRKDTLASFMKAGAARQPHLYNFAPVQFMIPNELSALRADMEKYANTEMMYIYKPAMGARGNGIKILSPNDLLPCTKTAAVVQHYIMNPLLLQGFKFDLRIYVVVTSVYPLIFYIYEEGLGRFATEKFIKPNAENKDHAQMHLTNFSVNCKADAFVEKDDDQIVELGHNLPSKWKATELLDFLDQNREVFSQDTDSIVKQISAAPGALKQELWKRIQDVVKLTMTAVESRMYSFSDKAGSLQSYPRRNFGLYGFDIMLSDKGKPLLIEVNSSPATGTSTALDVAVKFELLSDVMHLSGVNCNFNDGKIVYPERSTDPETELDKNVKQFVLGENEEMYSMTTEQLRKGDKLVPINYKNLSRFEKRALLQIVEESNRCGRFQRLSPSGEEDFCDVFEEKRYLNELANAAVKFGLKEGDL</sequence>
<keyword evidence="1 8" id="KW-0436">Ligase</keyword>
<evidence type="ECO:0000256" key="6">
    <source>
        <dbReference type="PROSITE-ProRule" id="PRU00409"/>
    </source>
</evidence>
<dbReference type="GO" id="GO:0015631">
    <property type="term" value="F:tubulin binding"/>
    <property type="evidence" value="ECO:0007669"/>
    <property type="project" value="TreeGrafter"/>
</dbReference>
<evidence type="ECO:0000256" key="1">
    <source>
        <dbReference type="ARBA" id="ARBA00022598"/>
    </source>
</evidence>
<dbReference type="InterPro" id="IPR004344">
    <property type="entry name" value="TTL/TTLL_fam"/>
</dbReference>
<dbReference type="InterPro" id="IPR011761">
    <property type="entry name" value="ATP-grasp"/>
</dbReference>
<dbReference type="PANTHER" id="PTHR12241:SF145">
    <property type="entry name" value="TUBULIN POLYGLUTAMYLASE TTLL5"/>
    <property type="match status" value="1"/>
</dbReference>
<reference evidence="8" key="1">
    <citation type="submission" date="2023-06" db="EMBL/GenBank/DDBJ databases">
        <authorList>
            <person name="Kurt Z."/>
        </authorList>
    </citation>
    <scope>NUCLEOTIDE SEQUENCE</scope>
</reference>
<evidence type="ECO:0000313" key="9">
    <source>
        <dbReference type="EMBL" id="CAL6017308.1"/>
    </source>
</evidence>
<dbReference type="GO" id="GO:0070740">
    <property type="term" value="F:tubulin-glutamic acid ligase activity"/>
    <property type="evidence" value="ECO:0007669"/>
    <property type="project" value="TreeGrafter"/>
</dbReference>
<gene>
    <name evidence="9" type="ORF">HINF_LOCUS25926</name>
    <name evidence="8" type="ORF">HINF_LOCUS27956</name>
</gene>
<dbReference type="EMBL" id="CAXDID020000078">
    <property type="protein sequence ID" value="CAL6017308.1"/>
    <property type="molecule type" value="Genomic_DNA"/>
</dbReference>
<dbReference type="SUPFAM" id="SSF56059">
    <property type="entry name" value="Glutathione synthetase ATP-binding domain-like"/>
    <property type="match status" value="1"/>
</dbReference>
<dbReference type="PROSITE" id="PS50975">
    <property type="entry name" value="ATP_GRASP"/>
    <property type="match status" value="1"/>
</dbReference>
<dbReference type="GO" id="GO:0000226">
    <property type="term" value="P:microtubule cytoskeleton organization"/>
    <property type="evidence" value="ECO:0007669"/>
    <property type="project" value="TreeGrafter"/>
</dbReference>
<accession>A0AA86PKT1</accession>
<dbReference type="PROSITE" id="PS51221">
    <property type="entry name" value="TTL"/>
    <property type="match status" value="1"/>
</dbReference>
<reference evidence="9 10" key="2">
    <citation type="submission" date="2024-07" db="EMBL/GenBank/DDBJ databases">
        <authorList>
            <person name="Akdeniz Z."/>
        </authorList>
    </citation>
    <scope>NUCLEOTIDE SEQUENCE [LARGE SCALE GENOMIC DNA]</scope>
</reference>
<protein>
    <recommendedName>
        <fullName evidence="4">Tubulin--tyrosine ligase-like protein 5</fullName>
    </recommendedName>
</protein>
<comment type="catalytic activity">
    <reaction evidence="5">
        <text>L-glutamyl-[protein] + L-glutamate + ATP = gamma-L-glutamyl-L-glutamyl-[protein] + ADP + phosphate + H(+)</text>
        <dbReference type="Rhea" id="RHEA:60144"/>
        <dbReference type="Rhea" id="RHEA-COMP:10208"/>
        <dbReference type="Rhea" id="RHEA-COMP:15517"/>
        <dbReference type="ChEBI" id="CHEBI:15378"/>
        <dbReference type="ChEBI" id="CHEBI:29973"/>
        <dbReference type="ChEBI" id="CHEBI:29985"/>
        <dbReference type="ChEBI" id="CHEBI:30616"/>
        <dbReference type="ChEBI" id="CHEBI:43474"/>
        <dbReference type="ChEBI" id="CHEBI:143622"/>
        <dbReference type="ChEBI" id="CHEBI:456216"/>
    </reaction>
    <physiologicalReaction direction="left-to-right" evidence="5">
        <dbReference type="Rhea" id="RHEA:60145"/>
    </physiologicalReaction>
</comment>
<evidence type="ECO:0000256" key="4">
    <source>
        <dbReference type="ARBA" id="ARBA00041448"/>
    </source>
</evidence>
<evidence type="ECO:0000256" key="5">
    <source>
        <dbReference type="ARBA" id="ARBA00049274"/>
    </source>
</evidence>
<keyword evidence="10" id="KW-1185">Reference proteome</keyword>
<dbReference type="PANTHER" id="PTHR12241">
    <property type="entry name" value="TUBULIN POLYGLUTAMYLASE"/>
    <property type="match status" value="1"/>
</dbReference>
<keyword evidence="2 6" id="KW-0547">Nucleotide-binding</keyword>
<dbReference type="Pfam" id="PF03133">
    <property type="entry name" value="TTL"/>
    <property type="match status" value="2"/>
</dbReference>
<feature type="domain" description="ATP-grasp" evidence="7">
    <location>
        <begin position="382"/>
        <end position="430"/>
    </location>
</feature>
<evidence type="ECO:0000259" key="7">
    <source>
        <dbReference type="PROSITE" id="PS50975"/>
    </source>
</evidence>
<dbReference type="EMBL" id="CATOUU010000675">
    <property type="protein sequence ID" value="CAI9940311.1"/>
    <property type="molecule type" value="Genomic_DNA"/>
</dbReference>
<evidence type="ECO:0000256" key="3">
    <source>
        <dbReference type="ARBA" id="ARBA00022840"/>
    </source>
</evidence>
<dbReference type="Proteomes" id="UP001642409">
    <property type="component" value="Unassembled WGS sequence"/>
</dbReference>
<organism evidence="8">
    <name type="scientific">Hexamita inflata</name>
    <dbReference type="NCBI Taxonomy" id="28002"/>
    <lineage>
        <taxon>Eukaryota</taxon>
        <taxon>Metamonada</taxon>
        <taxon>Diplomonadida</taxon>
        <taxon>Hexamitidae</taxon>
        <taxon>Hexamitinae</taxon>
        <taxon>Hexamita</taxon>
    </lineage>
</organism>